<organism evidence="1 2">
    <name type="scientific">Metapseudomonas otitidis</name>
    <dbReference type="NCBI Taxonomy" id="319939"/>
    <lineage>
        <taxon>Bacteria</taxon>
        <taxon>Pseudomonadati</taxon>
        <taxon>Pseudomonadota</taxon>
        <taxon>Gammaproteobacteria</taxon>
        <taxon>Pseudomonadales</taxon>
        <taxon>Pseudomonadaceae</taxon>
        <taxon>Metapseudomonas</taxon>
    </lineage>
</organism>
<proteinExistence type="predicted"/>
<dbReference type="EMBL" id="AP022213">
    <property type="protein sequence ID" value="BBT15304.1"/>
    <property type="molecule type" value="Genomic_DNA"/>
</dbReference>
<accession>A0A6S5RQ83</accession>
<evidence type="ECO:0000313" key="2">
    <source>
        <dbReference type="Proteomes" id="UP000515591"/>
    </source>
</evidence>
<dbReference type="RefSeq" id="WP_160158601.1">
    <property type="nucleotide sequence ID" value="NZ_AP022213.1"/>
</dbReference>
<name>A0A6S5RQ83_9GAMM</name>
<sequence length="52" mass="5737">MTRTKKLCLALLACAFAAAYITLLQSPFLNHLAEMTTCQGPLHACYRPAVRL</sequence>
<gene>
    <name evidence="1" type="ORF">WP8S17C03_13530</name>
</gene>
<evidence type="ECO:0000313" key="1">
    <source>
        <dbReference type="EMBL" id="BBT15304.1"/>
    </source>
</evidence>
<dbReference type="Proteomes" id="UP000515591">
    <property type="component" value="Chromosome"/>
</dbReference>
<protein>
    <submittedName>
        <fullName evidence="1">Uncharacterized protein</fullName>
    </submittedName>
</protein>
<reference evidence="1 2" key="1">
    <citation type="submission" date="2019-12" db="EMBL/GenBank/DDBJ databases">
        <title>complete genome sequences of Pseudomonas otitidis str. WP8-S17-CRE-03 isolated from wastewater treatment plant effluent.</title>
        <authorList>
            <person name="Sekizuka T."/>
            <person name="Itokawa K."/>
            <person name="Yatsu K."/>
            <person name="Inamine Y."/>
            <person name="Kuroda M."/>
        </authorList>
    </citation>
    <scope>NUCLEOTIDE SEQUENCE [LARGE SCALE GENOMIC DNA]</scope>
    <source>
        <strain evidence="1 2">WP8-S17-CRE-03</strain>
    </source>
</reference>
<dbReference type="AlphaFoldDB" id="A0A6S5RQ83"/>